<dbReference type="Gene3D" id="3.40.50.150">
    <property type="entry name" value="Vaccinia Virus protein VP39"/>
    <property type="match status" value="1"/>
</dbReference>
<name>A0A4Q4ZBZ4_9ACTN</name>
<evidence type="ECO:0000313" key="2">
    <source>
        <dbReference type="Proteomes" id="UP000295198"/>
    </source>
</evidence>
<evidence type="ECO:0000313" key="1">
    <source>
        <dbReference type="EMBL" id="RYP84806.1"/>
    </source>
</evidence>
<dbReference type="OrthoDB" id="95666at2"/>
<dbReference type="AlphaFoldDB" id="A0A4Q4ZBZ4"/>
<dbReference type="InterPro" id="IPR029063">
    <property type="entry name" value="SAM-dependent_MTases_sf"/>
</dbReference>
<comment type="caution">
    <text evidence="1">The sequence shown here is derived from an EMBL/GenBank/DDBJ whole genome shotgun (WGS) entry which is preliminary data.</text>
</comment>
<dbReference type="SUPFAM" id="SSF53335">
    <property type="entry name" value="S-adenosyl-L-methionine-dependent methyltransferases"/>
    <property type="match status" value="1"/>
</dbReference>
<reference evidence="1 2" key="1">
    <citation type="submission" date="2019-01" db="EMBL/GenBank/DDBJ databases">
        <title>Nocardioides guangzhouensis sp. nov., an actinobacterium isolated from soil.</title>
        <authorList>
            <person name="Fu Y."/>
            <person name="Cai Y."/>
            <person name="Lin Z."/>
            <person name="Chen P."/>
        </authorList>
    </citation>
    <scope>NUCLEOTIDE SEQUENCE [LARGE SCALE GENOMIC DNA]</scope>
    <source>
        <strain evidence="1 2">130</strain>
    </source>
</reference>
<dbReference type="RefSeq" id="WP_134718656.1">
    <property type="nucleotide sequence ID" value="NZ_SDKM01000021.1"/>
</dbReference>
<accession>A0A4Q4ZBZ4</accession>
<sequence length="276" mass="30363">MKRTVGHEQYFTEPDLARRCVAYAGSLRPLTDYGQVVEPSAGGGAFLAHLPADRRVGLDVAPGHPEVTAADFMAWRPPPGAGPVLTIGNPPFGQRGALAVRFLAHACSFSDTVAFILPRSFNKWTFANRVDPWFGLAGSFDCDGFVDAAGRPVSVRTVFQVWQRLPEPRRIEAPARSHPDFTMRHAHLSRVTADELARLRRDHAFTVPQVGADFRPRAVAEVTRGSHWFIRPLAEGVHERFERLDFSFLAGMNTAHTSLSRSDIVAAYVATGAPRP</sequence>
<gene>
    <name evidence="1" type="ORF">EKO23_14960</name>
</gene>
<dbReference type="Proteomes" id="UP000295198">
    <property type="component" value="Unassembled WGS sequence"/>
</dbReference>
<protein>
    <recommendedName>
        <fullName evidence="3">SAM-dependent methyltransferase</fullName>
    </recommendedName>
</protein>
<proteinExistence type="predicted"/>
<dbReference type="EMBL" id="SDKM01000021">
    <property type="protein sequence ID" value="RYP84806.1"/>
    <property type="molecule type" value="Genomic_DNA"/>
</dbReference>
<keyword evidence="2" id="KW-1185">Reference proteome</keyword>
<evidence type="ECO:0008006" key="3">
    <source>
        <dbReference type="Google" id="ProtNLM"/>
    </source>
</evidence>
<organism evidence="1 2">
    <name type="scientific">Nocardioides guangzhouensis</name>
    <dbReference type="NCBI Taxonomy" id="2497878"/>
    <lineage>
        <taxon>Bacteria</taxon>
        <taxon>Bacillati</taxon>
        <taxon>Actinomycetota</taxon>
        <taxon>Actinomycetes</taxon>
        <taxon>Propionibacteriales</taxon>
        <taxon>Nocardioidaceae</taxon>
        <taxon>Nocardioides</taxon>
    </lineage>
</organism>